<accession>A0A949WXX5</accession>
<dbReference type="RefSeq" id="WP_218323537.1">
    <property type="nucleotide sequence ID" value="NZ_JAEEGC010000178.1"/>
</dbReference>
<dbReference type="AlphaFoldDB" id="A0A949WXX5"/>
<sequence>MREYEGRQMTHSDFIAKVTEYALSSEGRTQAIFKKLLQRDKINHFALIEQDMNRNGETFNYIIEAIEKIAKKHSIKTKVNSFKEAEELLKEVDLRAVLGVKTELKEVFTIDLFLTHREKNWKELYVNYTKNGYRVFLKRKEASYTEDGEIEGFELSFDIIDLYKMLFKTKYYETMEELCKIFKIEVKGELKFRQAQKEKFADNMIELANINKYSSLSELVGKNLIVLKELNLKSLMHSLTVEKSYKGETVFFAPVRDFKDEMAELGNQLTEGKEKIETLSTSTIGRLFQLYRVLGLIEMVEIKNVPQSLLISAPVQDKLHVESVYYSIPQYNSVSLNKAEKIAKKLVKGGFKIGEIDYETINKILGKKIADKAYAHVYNRIEKENGINALNIQLEEQGKDKILYGKTKRAKTIEEKKVAKANGTYCEETEIPF</sequence>
<reference evidence="1" key="1">
    <citation type="submission" date="2020-12" db="EMBL/GenBank/DDBJ databases">
        <title>Clostridium thailandense sp. nov., a novel acetogenic bacterium isolated from peat land soil in Thailand.</title>
        <authorList>
            <person name="Chaikitkaew S."/>
            <person name="Birkeland N.K."/>
        </authorList>
    </citation>
    <scope>NUCLEOTIDE SEQUENCE</scope>
    <source>
        <strain evidence="1">PL3</strain>
    </source>
</reference>
<organism evidence="1 2">
    <name type="scientific">Clostridium thailandense</name>
    <dbReference type="NCBI Taxonomy" id="2794346"/>
    <lineage>
        <taxon>Bacteria</taxon>
        <taxon>Bacillati</taxon>
        <taxon>Bacillota</taxon>
        <taxon>Clostridia</taxon>
        <taxon>Eubacteriales</taxon>
        <taxon>Clostridiaceae</taxon>
        <taxon>Clostridium</taxon>
    </lineage>
</organism>
<evidence type="ECO:0000313" key="1">
    <source>
        <dbReference type="EMBL" id="MBV7276457.1"/>
    </source>
</evidence>
<protein>
    <submittedName>
        <fullName evidence="1">Uncharacterized protein</fullName>
    </submittedName>
</protein>
<proteinExistence type="predicted"/>
<name>A0A949WXX5_9CLOT</name>
<comment type="caution">
    <text evidence="1">The sequence shown here is derived from an EMBL/GenBank/DDBJ whole genome shotgun (WGS) entry which is preliminary data.</text>
</comment>
<keyword evidence="2" id="KW-1185">Reference proteome</keyword>
<evidence type="ECO:0000313" key="2">
    <source>
        <dbReference type="Proteomes" id="UP000694308"/>
    </source>
</evidence>
<dbReference type="Proteomes" id="UP000694308">
    <property type="component" value="Unassembled WGS sequence"/>
</dbReference>
<dbReference type="EMBL" id="JAEEGC010000178">
    <property type="protein sequence ID" value="MBV7276457.1"/>
    <property type="molecule type" value="Genomic_DNA"/>
</dbReference>
<gene>
    <name evidence="1" type="ORF">I6U48_26610</name>
</gene>